<dbReference type="KEGG" id="cre:CHLRE_06g262500v5"/>
<evidence type="ECO:0000256" key="4">
    <source>
        <dbReference type="ARBA" id="ARBA00022640"/>
    </source>
</evidence>
<evidence type="ECO:0000256" key="6">
    <source>
        <dbReference type="ARBA" id="ARBA00022692"/>
    </source>
</evidence>
<gene>
    <name evidence="20" type="ORF">CHLRE_06g262500v5</name>
</gene>
<proteinExistence type="inferred from homology"/>
<keyword evidence="4" id="KW-0934">Plastid</keyword>
<evidence type="ECO:0000256" key="18">
    <source>
        <dbReference type="SAM" id="MobiDB-lite"/>
    </source>
</evidence>
<feature type="compositionally biased region" description="Low complexity" evidence="18">
    <location>
        <begin position="991"/>
        <end position="1000"/>
    </location>
</feature>
<evidence type="ECO:0000256" key="1">
    <source>
        <dbReference type="ARBA" id="ARBA00004508"/>
    </source>
</evidence>
<evidence type="ECO:0000256" key="9">
    <source>
        <dbReference type="ARBA" id="ARBA00022777"/>
    </source>
</evidence>
<keyword evidence="9" id="KW-0418">Kinase</keyword>
<evidence type="ECO:0000256" key="17">
    <source>
        <dbReference type="PROSITE-ProRule" id="PRU00134"/>
    </source>
</evidence>
<dbReference type="Pfam" id="PF01753">
    <property type="entry name" value="zf-MYND"/>
    <property type="match status" value="1"/>
</dbReference>
<feature type="compositionally biased region" description="Low complexity" evidence="18">
    <location>
        <begin position="248"/>
        <end position="258"/>
    </location>
</feature>
<dbReference type="EC" id="2.7.1.182" evidence="15"/>
<feature type="compositionally biased region" description="Gly residues" evidence="18">
    <location>
        <begin position="173"/>
        <end position="188"/>
    </location>
</feature>
<dbReference type="RefSeq" id="XP_042923519.1">
    <property type="nucleotide sequence ID" value="XM_043062813.1"/>
</dbReference>
<keyword evidence="5" id="KW-0808">Transferase</keyword>
<keyword evidence="3" id="KW-0150">Chloroplast</keyword>
<protein>
    <recommendedName>
        <fullName evidence="15">phytol kinase</fullName>
        <ecNumber evidence="15">2.7.1.182</ecNumber>
    </recommendedName>
</protein>
<feature type="region of interest" description="Disordered" evidence="18">
    <location>
        <begin position="248"/>
        <end position="275"/>
    </location>
</feature>
<evidence type="ECO:0000256" key="15">
    <source>
        <dbReference type="ARBA" id="ARBA00039024"/>
    </source>
</evidence>
<dbReference type="GO" id="GO:0010276">
    <property type="term" value="F:phytol kinase activity"/>
    <property type="evidence" value="ECO:0007669"/>
    <property type="project" value="UniProtKB-EC"/>
</dbReference>
<evidence type="ECO:0000256" key="16">
    <source>
        <dbReference type="ARBA" id="ARBA00048889"/>
    </source>
</evidence>
<keyword evidence="10" id="KW-0862">Zinc</keyword>
<keyword evidence="13" id="KW-0472">Membrane</keyword>
<dbReference type="PANTHER" id="PTHR32523">
    <property type="entry name" value="PHYTOL KINASE 1, CHLOROPLASTIC"/>
    <property type="match status" value="1"/>
</dbReference>
<feature type="region of interest" description="Disordered" evidence="18">
    <location>
        <begin position="359"/>
        <end position="380"/>
    </location>
</feature>
<dbReference type="Gramene" id="PNW81837">
    <property type="protein sequence ID" value="PNW81837"/>
    <property type="gene ID" value="CHLRE_06g262500v5"/>
</dbReference>
<dbReference type="Gene3D" id="6.10.140.2220">
    <property type="match status" value="1"/>
</dbReference>
<keyword evidence="12" id="KW-1133">Transmembrane helix</keyword>
<reference evidence="20 21" key="1">
    <citation type="journal article" date="2007" name="Science">
        <title>The Chlamydomonas genome reveals the evolution of key animal and plant functions.</title>
        <authorList>
            <person name="Merchant S.S."/>
            <person name="Prochnik S.E."/>
            <person name="Vallon O."/>
            <person name="Harris E.H."/>
            <person name="Karpowicz S.J."/>
            <person name="Witman G.B."/>
            <person name="Terry A."/>
            <person name="Salamov A."/>
            <person name="Fritz-Laylin L.K."/>
            <person name="Marechal-Drouard L."/>
            <person name="Marshall W.F."/>
            <person name="Qu L.H."/>
            <person name="Nelson D.R."/>
            <person name="Sanderfoot A.A."/>
            <person name="Spalding M.H."/>
            <person name="Kapitonov V.V."/>
            <person name="Ren Q."/>
            <person name="Ferris P."/>
            <person name="Lindquist E."/>
            <person name="Shapiro H."/>
            <person name="Lucas S.M."/>
            <person name="Grimwood J."/>
            <person name="Schmutz J."/>
            <person name="Cardol P."/>
            <person name="Cerutti H."/>
            <person name="Chanfreau G."/>
            <person name="Chen C.L."/>
            <person name="Cognat V."/>
            <person name="Croft M.T."/>
            <person name="Dent R."/>
            <person name="Dutcher S."/>
            <person name="Fernandez E."/>
            <person name="Fukuzawa H."/>
            <person name="Gonzalez-Ballester D."/>
            <person name="Gonzalez-Halphen D."/>
            <person name="Hallmann A."/>
            <person name="Hanikenne M."/>
            <person name="Hippler M."/>
            <person name="Inwood W."/>
            <person name="Jabbari K."/>
            <person name="Kalanon M."/>
            <person name="Kuras R."/>
            <person name="Lefebvre P.A."/>
            <person name="Lemaire S.D."/>
            <person name="Lobanov A.V."/>
            <person name="Lohr M."/>
            <person name="Manuell A."/>
            <person name="Meier I."/>
            <person name="Mets L."/>
            <person name="Mittag M."/>
            <person name="Mittelmeier T."/>
            <person name="Moroney J.V."/>
            <person name="Moseley J."/>
            <person name="Napoli C."/>
            <person name="Nedelcu A.M."/>
            <person name="Niyogi K."/>
            <person name="Novoselov S.V."/>
            <person name="Paulsen I.T."/>
            <person name="Pazour G."/>
            <person name="Purton S."/>
            <person name="Ral J.P."/>
            <person name="Riano-Pachon D.M."/>
            <person name="Riekhof W."/>
            <person name="Rymarquis L."/>
            <person name="Schroda M."/>
            <person name="Stern D."/>
            <person name="Umen J."/>
            <person name="Willows R."/>
            <person name="Wilson N."/>
            <person name="Zimmer S.L."/>
            <person name="Allmer J."/>
            <person name="Balk J."/>
            <person name="Bisova K."/>
            <person name="Chen C.J."/>
            <person name="Elias M."/>
            <person name="Gendler K."/>
            <person name="Hauser C."/>
            <person name="Lamb M.R."/>
            <person name="Ledford H."/>
            <person name="Long J.C."/>
            <person name="Minagawa J."/>
            <person name="Page M.D."/>
            <person name="Pan J."/>
            <person name="Pootakham W."/>
            <person name="Roje S."/>
            <person name="Rose A."/>
            <person name="Stahlberg E."/>
            <person name="Terauchi A.M."/>
            <person name="Yang P."/>
            <person name="Ball S."/>
            <person name="Bowler C."/>
            <person name="Dieckmann C.L."/>
            <person name="Gladyshev V.N."/>
            <person name="Green P."/>
            <person name="Jorgensen R."/>
            <person name="Mayfield S."/>
            <person name="Mueller-Roeber B."/>
            <person name="Rajamani S."/>
            <person name="Sayre R.T."/>
            <person name="Brokstein P."/>
            <person name="Dubchak I."/>
            <person name="Goodstein D."/>
            <person name="Hornick L."/>
            <person name="Huang Y.W."/>
            <person name="Jhaveri J."/>
            <person name="Luo Y."/>
            <person name="Martinez D."/>
            <person name="Ngau W.C."/>
            <person name="Otillar B."/>
            <person name="Poliakov A."/>
            <person name="Porter A."/>
            <person name="Szajkowski L."/>
            <person name="Werner G."/>
            <person name="Zhou K."/>
            <person name="Grigoriev I.V."/>
            <person name="Rokhsar D.S."/>
            <person name="Grossman A.R."/>
        </authorList>
    </citation>
    <scope>NUCLEOTIDE SEQUENCE [LARGE SCALE GENOMIC DNA]</scope>
    <source>
        <strain evidence="21">CC-503</strain>
    </source>
</reference>
<keyword evidence="7" id="KW-0479">Metal-binding</keyword>
<dbReference type="GeneID" id="66053615"/>
<dbReference type="OrthoDB" id="420187at2759"/>
<dbReference type="GO" id="GO:0009507">
    <property type="term" value="C:chloroplast"/>
    <property type="evidence" value="ECO:0007669"/>
    <property type="project" value="UniProtKB-SubCell"/>
</dbReference>
<organism evidence="20 21">
    <name type="scientific">Chlamydomonas reinhardtii</name>
    <name type="common">Chlamydomonas smithii</name>
    <dbReference type="NCBI Taxonomy" id="3055"/>
    <lineage>
        <taxon>Eukaryota</taxon>
        <taxon>Viridiplantae</taxon>
        <taxon>Chlorophyta</taxon>
        <taxon>core chlorophytes</taxon>
        <taxon>Chlorophyceae</taxon>
        <taxon>CS clade</taxon>
        <taxon>Chlamydomonadales</taxon>
        <taxon>Chlamydomonadaceae</taxon>
        <taxon>Chlamydomonas</taxon>
    </lineage>
</organism>
<evidence type="ECO:0000256" key="3">
    <source>
        <dbReference type="ARBA" id="ARBA00022528"/>
    </source>
</evidence>
<feature type="region of interest" description="Disordered" evidence="18">
    <location>
        <begin position="78"/>
        <end position="101"/>
    </location>
</feature>
<dbReference type="PANTHER" id="PTHR32523:SF8">
    <property type="entry name" value="DOLICHOL KINASE"/>
    <property type="match status" value="1"/>
</dbReference>
<dbReference type="InterPro" id="IPR002893">
    <property type="entry name" value="Znf_MYND"/>
</dbReference>
<evidence type="ECO:0000256" key="14">
    <source>
        <dbReference type="ARBA" id="ARBA00024015"/>
    </source>
</evidence>
<dbReference type="GO" id="GO:0008270">
    <property type="term" value="F:zinc ion binding"/>
    <property type="evidence" value="ECO:0007669"/>
    <property type="project" value="UniProtKB-KW"/>
</dbReference>
<evidence type="ECO:0000256" key="2">
    <source>
        <dbReference type="ARBA" id="ARBA00010794"/>
    </source>
</evidence>
<evidence type="ECO:0000256" key="7">
    <source>
        <dbReference type="ARBA" id="ARBA00022723"/>
    </source>
</evidence>
<comment type="subcellular location">
    <subcellularLocation>
        <location evidence="1">Plastid</location>
        <location evidence="1">Chloroplast membrane</location>
        <topology evidence="1">Multi-pass membrane protein</topology>
    </subcellularLocation>
</comment>
<feature type="region of interest" description="Disordered" evidence="18">
    <location>
        <begin position="991"/>
        <end position="1026"/>
    </location>
</feature>
<dbReference type="GO" id="GO:0016301">
    <property type="term" value="F:kinase activity"/>
    <property type="evidence" value="ECO:0000318"/>
    <property type="project" value="GO_Central"/>
</dbReference>
<feature type="compositionally biased region" description="Low complexity" evidence="18">
    <location>
        <begin position="159"/>
        <end position="172"/>
    </location>
</feature>
<comment type="catalytic activity">
    <reaction evidence="16">
        <text>phytol + CTP = phytyl phosphate + CDP + H(+)</text>
        <dbReference type="Rhea" id="RHEA:38055"/>
        <dbReference type="ChEBI" id="CHEBI:15378"/>
        <dbReference type="ChEBI" id="CHEBI:17327"/>
        <dbReference type="ChEBI" id="CHEBI:37563"/>
        <dbReference type="ChEBI" id="CHEBI:58069"/>
        <dbReference type="ChEBI" id="CHEBI:75483"/>
        <dbReference type="EC" id="2.7.1.182"/>
    </reaction>
</comment>
<evidence type="ECO:0000313" key="21">
    <source>
        <dbReference type="Proteomes" id="UP000006906"/>
    </source>
</evidence>
<sequence length="1231" mass="126463">MRRGRAGAGAGAAGGRQKSAVERDLSTALSSLRAGQGLQRHLVDRLGSCRDEMLNMEQSPENNAAALAVLGWAAREATRVAQTQQEPQQRGGPRSGASEEELSRLLQLVSSALTPMAWLTDAKSSPELGQAVARTQLPQALASLLLALFPPGFRCCSGSDGASHSSRGSSSSGSGGSGGSSSGSAGVGSGGLRTRLDLLMCVASVTSGMWSAGAHRVPELVACLQETHLLERVAAALLQAQGAECGQQQQQQQQQQRSGGAGARPSTGSHRSGGNGSSCYVAWLRSAKEAKRLWLTSQDMTKQVVTVTAPAIPPRIWVMPGNVQAIAGDLPQCREALSAPAVQLWLGRTLVAETNRCLAEADEGEEEGEEEAAQAAGGSAADSSGVAAVLTRDVQQQQRWFGLPESLRPGGLPLPRERRNTADLLMDVVESIGVVWGFTVSGPRLPRLGQQPPQIFFERHPAGEAMRKVIGGVGTPAEAAAVAAAEAQLPPLHPPSYTAVQVYEMTHAALTAALDHAPAEAVCLHAPSLLARLVMELPPRQAAARLPGLWRTLSHVLPRLACGGTGDREATFGMMCQGPFWEPGAICRSECTRLYSYYLCMLLQLKLQLPSAGSGALADSGAGPAADAATAVGGPGPGPDFSLRCALGGGLLPAIEALLRRLCRTAAQATAGPSEAAGFMDAAQQASYTVHILLRCSGVWPAMLAHGPPQQAASLVRTMGKALAAVGDTCAALQQRPQLLGAATKMVRSAGGYEMGQGDFFSALAALLEQASVMLDQGMVLHGLRGLDAAVAAAVADQYRQARNMPVNDSSPLDPFTLDIDWVAAVGGCPSADTAAARQQRALAGWALRQWMPELLRQAESDGPAAVNRVYAVSHAQDMAIRALWPVMREHLLASGRTAAASATASCPADAAANAAGWRHFLLNGLDALGWTERLLAKTANAPPTADDMHEWSWWMLLGLSLLALSEVPGGLEVCDAAASAGGCKAAAGSSSSSSSTVAATPGQLHAGGAAGVGSTSRRQERRQQQQRMLQHLRQMSRHMEGGWAAATIGSVELSLQAVWEQAEAVGLHPSDSAAAGGGAALAAAPAATAVNPPPPAYKVPERLLTGLAAGSSGIVTLWGGVPLVPGAEQMAALLGEAGLVLCGNPACSSLEGDSEAGLMAAGAAAGQQRGGRGEAAGGGGRIKTCSRCRAVRYCCGACQLQHWTTGGHKEACAGAAGGSGGAGGGSKAGR</sequence>
<evidence type="ECO:0000256" key="10">
    <source>
        <dbReference type="ARBA" id="ARBA00022833"/>
    </source>
</evidence>
<evidence type="ECO:0000256" key="13">
    <source>
        <dbReference type="ARBA" id="ARBA00023136"/>
    </source>
</evidence>
<feature type="compositionally biased region" description="Gly residues" evidence="18">
    <location>
        <begin position="1"/>
        <end position="14"/>
    </location>
</feature>
<dbReference type="InParanoid" id="A0A2K3DMR8"/>
<dbReference type="Proteomes" id="UP000006906">
    <property type="component" value="Chromosome 6"/>
</dbReference>
<evidence type="ECO:0000256" key="5">
    <source>
        <dbReference type="ARBA" id="ARBA00022679"/>
    </source>
</evidence>
<keyword evidence="11" id="KW-0809">Transit peptide</keyword>
<evidence type="ECO:0000259" key="19">
    <source>
        <dbReference type="PROSITE" id="PS50865"/>
    </source>
</evidence>
<comment type="pathway">
    <text evidence="14">Cofactor biosynthesis; tocopherol biosynthesis.</text>
</comment>
<dbReference type="AlphaFoldDB" id="A0A2K3DMR8"/>
<dbReference type="SUPFAM" id="SSF144232">
    <property type="entry name" value="HIT/MYND zinc finger-like"/>
    <property type="match status" value="1"/>
</dbReference>
<dbReference type="PROSITE" id="PS50865">
    <property type="entry name" value="ZF_MYND_2"/>
    <property type="match status" value="1"/>
</dbReference>
<dbReference type="InterPro" id="IPR039606">
    <property type="entry name" value="Phytol/farnesol_kinase"/>
</dbReference>
<evidence type="ECO:0000313" key="20">
    <source>
        <dbReference type="EMBL" id="PNW81837.1"/>
    </source>
</evidence>
<evidence type="ECO:0000256" key="12">
    <source>
        <dbReference type="ARBA" id="ARBA00022989"/>
    </source>
</evidence>
<keyword evidence="6" id="KW-0812">Transmembrane</keyword>
<accession>A0A2K3DMR8</accession>
<dbReference type="EMBL" id="CM008967">
    <property type="protein sequence ID" value="PNW81837.1"/>
    <property type="molecule type" value="Genomic_DNA"/>
</dbReference>
<dbReference type="GO" id="GO:0016020">
    <property type="term" value="C:membrane"/>
    <property type="evidence" value="ECO:0007669"/>
    <property type="project" value="UniProtKB-SubCell"/>
</dbReference>
<dbReference type="ExpressionAtlas" id="A0A2K3DMR8">
    <property type="expression patterns" value="baseline and differential"/>
</dbReference>
<feature type="region of interest" description="Disordered" evidence="18">
    <location>
        <begin position="1"/>
        <end position="24"/>
    </location>
</feature>
<keyword evidence="21" id="KW-1185">Reference proteome</keyword>
<feature type="region of interest" description="Disordered" evidence="18">
    <location>
        <begin position="159"/>
        <end position="188"/>
    </location>
</feature>
<evidence type="ECO:0000256" key="11">
    <source>
        <dbReference type="ARBA" id="ARBA00022946"/>
    </source>
</evidence>
<feature type="domain" description="MYND-type" evidence="19">
    <location>
        <begin position="1140"/>
        <end position="1213"/>
    </location>
</feature>
<feature type="compositionally biased region" description="Acidic residues" evidence="18">
    <location>
        <begin position="360"/>
        <end position="372"/>
    </location>
</feature>
<evidence type="ECO:0000256" key="8">
    <source>
        <dbReference type="ARBA" id="ARBA00022771"/>
    </source>
</evidence>
<name>A0A2K3DMR8_CHLRE</name>
<comment type="similarity">
    <text evidence="2">Belongs to the polyprenol kinase family.</text>
</comment>
<keyword evidence="8 17" id="KW-0863">Zinc-finger</keyword>